<organism evidence="3 4">
    <name type="scientific">Teratosphaeria destructans</name>
    <dbReference type="NCBI Taxonomy" id="418781"/>
    <lineage>
        <taxon>Eukaryota</taxon>
        <taxon>Fungi</taxon>
        <taxon>Dikarya</taxon>
        <taxon>Ascomycota</taxon>
        <taxon>Pezizomycotina</taxon>
        <taxon>Dothideomycetes</taxon>
        <taxon>Dothideomycetidae</taxon>
        <taxon>Mycosphaerellales</taxon>
        <taxon>Teratosphaeriaceae</taxon>
        <taxon>Teratosphaeria</taxon>
    </lineage>
</organism>
<gene>
    <name evidence="3" type="ORF">Tdes44962_MAKER07935</name>
</gene>
<feature type="transmembrane region" description="Helical" evidence="2">
    <location>
        <begin position="532"/>
        <end position="553"/>
    </location>
</feature>
<evidence type="ECO:0000313" key="4">
    <source>
        <dbReference type="Proteomes" id="UP001138500"/>
    </source>
</evidence>
<keyword evidence="2" id="KW-1133">Transmembrane helix</keyword>
<protein>
    <submittedName>
        <fullName evidence="3">Uncharacterized protein</fullName>
    </submittedName>
</protein>
<feature type="compositionally biased region" description="Basic and acidic residues" evidence="1">
    <location>
        <begin position="381"/>
        <end position="395"/>
    </location>
</feature>
<keyword evidence="2" id="KW-0472">Membrane</keyword>
<accession>A0A9W7SXV5</accession>
<keyword evidence="4" id="KW-1185">Reference proteome</keyword>
<feature type="region of interest" description="Disordered" evidence="1">
    <location>
        <begin position="381"/>
        <end position="518"/>
    </location>
</feature>
<comment type="caution">
    <text evidence="3">The sequence shown here is derived from an EMBL/GenBank/DDBJ whole genome shotgun (WGS) entry which is preliminary data.</text>
</comment>
<evidence type="ECO:0000256" key="1">
    <source>
        <dbReference type="SAM" id="MobiDB-lite"/>
    </source>
</evidence>
<reference evidence="3 4" key="2">
    <citation type="journal article" date="2021" name="Curr. Genet.">
        <title>Genetic response to nitrogen starvation in the aggressive Eucalyptus foliar pathogen Teratosphaeria destructans.</title>
        <authorList>
            <person name="Havenga M."/>
            <person name="Wingfield B.D."/>
            <person name="Wingfield M.J."/>
            <person name="Dreyer L.L."/>
            <person name="Roets F."/>
            <person name="Aylward J."/>
        </authorList>
    </citation>
    <scope>NUCLEOTIDE SEQUENCE [LARGE SCALE GENOMIC DNA]</scope>
    <source>
        <strain evidence="3">CMW44962</strain>
    </source>
</reference>
<name>A0A9W7SXV5_9PEZI</name>
<reference evidence="3 4" key="1">
    <citation type="journal article" date="2018" name="IMA Fungus">
        <title>IMA Genome-F 10: Nine draft genome sequences of Claviceps purpurea s.lat., including C. arundinis, C. humidiphila, and C. cf. spartinae, pseudomolecules for the pitch canker pathogen Fusarium circinatum, draft genome of Davidsoniella eucalypti, Grosmannia galeiformis, Quambalaria eucalypti, and Teratosphaeria destructans.</title>
        <authorList>
            <person name="Wingfield B.D."/>
            <person name="Liu M."/>
            <person name="Nguyen H.D."/>
            <person name="Lane F.A."/>
            <person name="Morgan S.W."/>
            <person name="De Vos L."/>
            <person name="Wilken P.M."/>
            <person name="Duong T.A."/>
            <person name="Aylward J."/>
            <person name="Coetzee M.P."/>
            <person name="Dadej K."/>
            <person name="De Beer Z.W."/>
            <person name="Findlay W."/>
            <person name="Havenga M."/>
            <person name="Kolarik M."/>
            <person name="Menzies J.G."/>
            <person name="Naidoo K."/>
            <person name="Pochopski O."/>
            <person name="Shoukouhi P."/>
            <person name="Santana Q.C."/>
            <person name="Seifert K.A."/>
            <person name="Soal N."/>
            <person name="Steenkamp E.T."/>
            <person name="Tatham C.T."/>
            <person name="van der Nest M.A."/>
            <person name="Wingfield M.J."/>
        </authorList>
    </citation>
    <scope>NUCLEOTIDE SEQUENCE [LARGE SCALE GENOMIC DNA]</scope>
    <source>
        <strain evidence="3">CMW44962</strain>
    </source>
</reference>
<dbReference type="Proteomes" id="UP001138500">
    <property type="component" value="Unassembled WGS sequence"/>
</dbReference>
<proteinExistence type="predicted"/>
<feature type="compositionally biased region" description="Basic and acidic residues" evidence="1">
    <location>
        <begin position="458"/>
        <end position="502"/>
    </location>
</feature>
<feature type="region of interest" description="Disordered" evidence="1">
    <location>
        <begin position="243"/>
        <end position="262"/>
    </location>
</feature>
<sequence>MHSQAFQAVYTHAMDPFLTLAQVDDDLAALDEAYEFFAAQKGSQAAGVTYDFFDGDGEKSMDMDVLSQCERLRRWVRRQRLILARRAGCDSHLLTEDVRVLASMAEWLDDFARDDRHFALWVAKDWELRDQEGDNGDGAEEEVESIGAIVRACRRAWAAVCVGAEIERRKMEARSMEMDAVERKRSKTRWRWWCIGLSLLGLVGVLGTGIIIMPVRLSQMGQHSSPEVRPGVNSQIVDSILSPATFSDPTNDNRNTSSASTSNLDDATSWLAYLSTSPRPCAHLSSSPVTYLTPRLHELLANPPPLPPQFSPSHNNTGFAAKDIRAIDLHVRTCRHVSRVARLAPTDSPDADFGRVLKELRVLREMQARVAGWRRLRVVEGEQEEGARHDKSEPKEDAEDEEAPAALMPPGSNWRPEREQQNVEVEVDEEKGEDSTPCIAKEEDSRACIVEEEDAEDHEGLQEHHSRAYRQHETAQHQDQRQEQDQGADHVQHNNEGEREVKSLSWQTPEEKAGGAGDVYAQPSGSWASLQAGPFMILLLSLVLVIGMAYYSYSSRALRSAARRTSTTAMSYLDLTRNNHLYAAAPYLPLSVLVALTRWIERGQVLLRIGALNGGRDGGIDVQGVAAVGEDLLKVDAGLRKLIGCAAPRNDGKEAEIAAAKAWLGSSRVIGNGDAATSWLTSDDMDADDGTIPLQGLLRSFPPTTSPNFADTALLQAYIYAIQVEECQEKFADALVKHGLTSRAGTTRYKRKGKSEGDRLERLIGQDMDVFMWQAVRGIGDAV</sequence>
<dbReference type="EMBL" id="RIBY02000569">
    <property type="protein sequence ID" value="KAH9840389.1"/>
    <property type="molecule type" value="Genomic_DNA"/>
</dbReference>
<keyword evidence="2" id="KW-0812">Transmembrane</keyword>
<evidence type="ECO:0000313" key="3">
    <source>
        <dbReference type="EMBL" id="KAH9840389.1"/>
    </source>
</evidence>
<dbReference type="AlphaFoldDB" id="A0A9W7SXV5"/>
<evidence type="ECO:0000256" key="2">
    <source>
        <dbReference type="SAM" id="Phobius"/>
    </source>
</evidence>
<feature type="transmembrane region" description="Helical" evidence="2">
    <location>
        <begin position="192"/>
        <end position="215"/>
    </location>
</feature>